<evidence type="ECO:0000313" key="3">
    <source>
        <dbReference type="Proteomes" id="UP000193642"/>
    </source>
</evidence>
<evidence type="ECO:0000256" key="1">
    <source>
        <dbReference type="SAM" id="Phobius"/>
    </source>
</evidence>
<reference evidence="2 3" key="1">
    <citation type="submission" date="2016-07" db="EMBL/GenBank/DDBJ databases">
        <title>Pervasive Adenine N6-methylation of Active Genes in Fungi.</title>
        <authorList>
            <consortium name="DOE Joint Genome Institute"/>
            <person name="Mondo S.J."/>
            <person name="Dannebaum R.O."/>
            <person name="Kuo R.C."/>
            <person name="Labutti K."/>
            <person name="Haridas S."/>
            <person name="Kuo A."/>
            <person name="Salamov A."/>
            <person name="Ahrendt S.R."/>
            <person name="Lipzen A."/>
            <person name="Sullivan W."/>
            <person name="Andreopoulos W.B."/>
            <person name="Clum A."/>
            <person name="Lindquist E."/>
            <person name="Daum C."/>
            <person name="Ramamoorthy G.K."/>
            <person name="Gryganskyi A."/>
            <person name="Culley D."/>
            <person name="Magnuson J.K."/>
            <person name="James T.Y."/>
            <person name="O'Malley M.A."/>
            <person name="Stajich J.E."/>
            <person name="Spatafora J.W."/>
            <person name="Visel A."/>
            <person name="Grigoriev I.V."/>
        </authorList>
    </citation>
    <scope>NUCLEOTIDE SEQUENCE [LARGE SCALE GENOMIC DNA]</scope>
    <source>
        <strain evidence="2 3">JEL800</strain>
    </source>
</reference>
<protein>
    <submittedName>
        <fullName evidence="2">Uncharacterized protein</fullName>
    </submittedName>
</protein>
<keyword evidence="1" id="KW-0812">Transmembrane</keyword>
<gene>
    <name evidence="2" type="ORF">BCR33DRAFT_426819</name>
</gene>
<keyword evidence="1" id="KW-0472">Membrane</keyword>
<proteinExistence type="predicted"/>
<accession>A0A1Y2BVC6</accession>
<evidence type="ECO:0000313" key="2">
    <source>
        <dbReference type="EMBL" id="ORY38624.1"/>
    </source>
</evidence>
<dbReference type="AlphaFoldDB" id="A0A1Y2BVC6"/>
<keyword evidence="1" id="KW-1133">Transmembrane helix</keyword>
<dbReference type="Proteomes" id="UP000193642">
    <property type="component" value="Unassembled WGS sequence"/>
</dbReference>
<keyword evidence="3" id="KW-1185">Reference proteome</keyword>
<dbReference type="EMBL" id="MCGO01000043">
    <property type="protein sequence ID" value="ORY38624.1"/>
    <property type="molecule type" value="Genomic_DNA"/>
</dbReference>
<sequence length="55" mass="6615">MGFFDGELRKDVLLLIFLFGNCDNRTKRCFGMLWSWHIVLALFLQLVLFYCFLFC</sequence>
<name>A0A1Y2BVC6_9FUNG</name>
<comment type="caution">
    <text evidence="2">The sequence shown here is derived from an EMBL/GenBank/DDBJ whole genome shotgun (WGS) entry which is preliminary data.</text>
</comment>
<feature type="transmembrane region" description="Helical" evidence="1">
    <location>
        <begin position="34"/>
        <end position="54"/>
    </location>
</feature>
<organism evidence="2 3">
    <name type="scientific">Rhizoclosmatium globosum</name>
    <dbReference type="NCBI Taxonomy" id="329046"/>
    <lineage>
        <taxon>Eukaryota</taxon>
        <taxon>Fungi</taxon>
        <taxon>Fungi incertae sedis</taxon>
        <taxon>Chytridiomycota</taxon>
        <taxon>Chytridiomycota incertae sedis</taxon>
        <taxon>Chytridiomycetes</taxon>
        <taxon>Chytridiales</taxon>
        <taxon>Chytriomycetaceae</taxon>
        <taxon>Rhizoclosmatium</taxon>
    </lineage>
</organism>